<dbReference type="RefSeq" id="WP_110073811.1">
    <property type="nucleotide sequence ID" value="NZ_CM009896.1"/>
</dbReference>
<dbReference type="Proteomes" id="UP000245488">
    <property type="component" value="Chromosome"/>
</dbReference>
<keyword evidence="3" id="KW-1185">Reference proteome</keyword>
<gene>
    <name evidence="2" type="ORF">CPT75_17235</name>
</gene>
<protein>
    <submittedName>
        <fullName evidence="2">Transcriptional regulator</fullName>
    </submittedName>
</protein>
<comment type="caution">
    <text evidence="2">The sequence shown here is derived from an EMBL/GenBank/DDBJ whole genome shotgun (WGS) entry which is preliminary data.</text>
</comment>
<evidence type="ECO:0000313" key="3">
    <source>
        <dbReference type="Proteomes" id="UP000245488"/>
    </source>
</evidence>
<dbReference type="EMBL" id="NXNG01000001">
    <property type="protein sequence ID" value="PWT28728.1"/>
    <property type="molecule type" value="Genomic_DNA"/>
</dbReference>
<evidence type="ECO:0000313" key="2">
    <source>
        <dbReference type="EMBL" id="PWT28728.1"/>
    </source>
</evidence>
<evidence type="ECO:0000259" key="1">
    <source>
        <dbReference type="PROSITE" id="PS50943"/>
    </source>
</evidence>
<dbReference type="SUPFAM" id="SSF47413">
    <property type="entry name" value="lambda repressor-like DNA-binding domains"/>
    <property type="match status" value="1"/>
</dbReference>
<sequence>MSGLFTDYLWDTPSDVALRLAKRIKATRKRRRITQKQLAGRSNVSYATLRKFEKTGQISLESFIKLTMELGLVQEVNDLFSEPVYNSIEEVVNASKYKV</sequence>
<feature type="domain" description="HTH cro/C1-type" evidence="1">
    <location>
        <begin position="24"/>
        <end position="79"/>
    </location>
</feature>
<dbReference type="GO" id="GO:0003677">
    <property type="term" value="F:DNA binding"/>
    <property type="evidence" value="ECO:0007669"/>
    <property type="project" value="InterPro"/>
</dbReference>
<dbReference type="CDD" id="cd00093">
    <property type="entry name" value="HTH_XRE"/>
    <property type="match status" value="1"/>
</dbReference>
<dbReference type="Pfam" id="PF01381">
    <property type="entry name" value="HTH_3"/>
    <property type="match status" value="1"/>
</dbReference>
<reference evidence="2 3" key="1">
    <citation type="submission" date="2017-09" db="EMBL/GenBank/DDBJ databases">
        <title>High-quality draft genome sequence of Butyrivibrio fibrisolvens INBov1, isolated from cow rumen.</title>
        <authorList>
            <person name="Rodriguez Hernaez J."/>
            <person name="Rivarola M."/>
            <person name="Paniego N."/>
            <person name="Cravero S."/>
            <person name="Ceron Cucchi M."/>
            <person name="Martinez M.C."/>
        </authorList>
    </citation>
    <scope>NUCLEOTIDE SEQUENCE [LARGE SCALE GENOMIC DNA]</scope>
    <source>
        <strain evidence="2 3">INBov1</strain>
    </source>
</reference>
<dbReference type="PROSITE" id="PS50943">
    <property type="entry name" value="HTH_CROC1"/>
    <property type="match status" value="1"/>
</dbReference>
<dbReference type="AlphaFoldDB" id="A0A317G417"/>
<proteinExistence type="predicted"/>
<dbReference type="InterPro" id="IPR001387">
    <property type="entry name" value="Cro/C1-type_HTH"/>
</dbReference>
<dbReference type="InterPro" id="IPR010982">
    <property type="entry name" value="Lambda_DNA-bd_dom_sf"/>
</dbReference>
<organism evidence="2 3">
    <name type="scientific">Butyrivibrio fibrisolvens</name>
    <dbReference type="NCBI Taxonomy" id="831"/>
    <lineage>
        <taxon>Bacteria</taxon>
        <taxon>Bacillati</taxon>
        <taxon>Bacillota</taxon>
        <taxon>Clostridia</taxon>
        <taxon>Lachnospirales</taxon>
        <taxon>Lachnospiraceae</taxon>
        <taxon>Butyrivibrio</taxon>
    </lineage>
</organism>
<dbReference type="Gene3D" id="1.10.260.40">
    <property type="entry name" value="lambda repressor-like DNA-binding domains"/>
    <property type="match status" value="1"/>
</dbReference>
<accession>A0A317G417</accession>
<name>A0A317G417_BUTFI</name>